<dbReference type="Proteomes" id="UP000275408">
    <property type="component" value="Unassembled WGS sequence"/>
</dbReference>
<sequence>MEDSKKICPYPKVQDVSELVHLFMWQPVKFNTCSTSHYGLKSLRILENSSGKRIAPLAWVVQRANNNIYWINLSPEDTTATLKFDLEFCKQCHKNVMGNTAKLCWIVVIFSKTTKF</sequence>
<comment type="caution">
    <text evidence="1">The sequence shown here is derived from an EMBL/GenBank/DDBJ whole genome shotgun (WGS) entry which is preliminary data.</text>
</comment>
<protein>
    <submittedName>
        <fullName evidence="1">Uncharacterized protein</fullName>
    </submittedName>
</protein>
<evidence type="ECO:0000313" key="2">
    <source>
        <dbReference type="Proteomes" id="UP000275408"/>
    </source>
</evidence>
<gene>
    <name evidence="1" type="ORF">pdam_00012477</name>
</gene>
<keyword evidence="2" id="KW-1185">Reference proteome</keyword>
<dbReference type="AlphaFoldDB" id="A0A3M6TKJ4"/>
<reference evidence="1 2" key="1">
    <citation type="journal article" date="2018" name="Sci. Rep.">
        <title>Comparative analysis of the Pocillopora damicornis genome highlights role of immune system in coral evolution.</title>
        <authorList>
            <person name="Cunning R."/>
            <person name="Bay R.A."/>
            <person name="Gillette P."/>
            <person name="Baker A.C."/>
            <person name="Traylor-Knowles N."/>
        </authorList>
    </citation>
    <scope>NUCLEOTIDE SEQUENCE [LARGE SCALE GENOMIC DNA]</scope>
    <source>
        <strain evidence="1">RSMAS</strain>
        <tissue evidence="1">Whole animal</tissue>
    </source>
</reference>
<name>A0A3M6TKJ4_POCDA</name>
<dbReference type="EMBL" id="RCHS01003437">
    <property type="protein sequence ID" value="RMX41821.1"/>
    <property type="molecule type" value="Genomic_DNA"/>
</dbReference>
<evidence type="ECO:0000313" key="1">
    <source>
        <dbReference type="EMBL" id="RMX41821.1"/>
    </source>
</evidence>
<accession>A0A3M6TKJ4</accession>
<proteinExistence type="predicted"/>
<organism evidence="1 2">
    <name type="scientific">Pocillopora damicornis</name>
    <name type="common">Cauliflower coral</name>
    <name type="synonym">Millepora damicornis</name>
    <dbReference type="NCBI Taxonomy" id="46731"/>
    <lineage>
        <taxon>Eukaryota</taxon>
        <taxon>Metazoa</taxon>
        <taxon>Cnidaria</taxon>
        <taxon>Anthozoa</taxon>
        <taxon>Hexacorallia</taxon>
        <taxon>Scleractinia</taxon>
        <taxon>Astrocoeniina</taxon>
        <taxon>Pocilloporidae</taxon>
        <taxon>Pocillopora</taxon>
    </lineage>
</organism>